<evidence type="ECO:0000313" key="2">
    <source>
        <dbReference type="EMBL" id="CAB5028998.1"/>
    </source>
</evidence>
<evidence type="ECO:0000256" key="1">
    <source>
        <dbReference type="SAM" id="Phobius"/>
    </source>
</evidence>
<keyword evidence="1" id="KW-0472">Membrane</keyword>
<organism evidence="2">
    <name type="scientific">freshwater metagenome</name>
    <dbReference type="NCBI Taxonomy" id="449393"/>
    <lineage>
        <taxon>unclassified sequences</taxon>
        <taxon>metagenomes</taxon>
        <taxon>ecological metagenomes</taxon>
    </lineage>
</organism>
<reference evidence="2" key="1">
    <citation type="submission" date="2020-05" db="EMBL/GenBank/DDBJ databases">
        <authorList>
            <person name="Chiriac C."/>
            <person name="Salcher M."/>
            <person name="Ghai R."/>
            <person name="Kavagutti S V."/>
        </authorList>
    </citation>
    <scope>NUCLEOTIDE SEQUENCE</scope>
</reference>
<protein>
    <submittedName>
        <fullName evidence="2">Unannotated protein</fullName>
    </submittedName>
</protein>
<keyword evidence="1" id="KW-1133">Transmembrane helix</keyword>
<accession>A0A6J7RKK7</accession>
<sequence>MRMGTTVAVGILLLVILFAGALQLFFLAD</sequence>
<proteinExistence type="predicted"/>
<keyword evidence="1" id="KW-0812">Transmembrane</keyword>
<feature type="transmembrane region" description="Helical" evidence="1">
    <location>
        <begin position="7"/>
        <end position="28"/>
    </location>
</feature>
<dbReference type="AlphaFoldDB" id="A0A6J7RKK7"/>
<name>A0A6J7RKK7_9ZZZZ</name>
<gene>
    <name evidence="2" type="ORF">UFOPK3967_03281</name>
</gene>
<dbReference type="EMBL" id="CAFBOS010000361">
    <property type="protein sequence ID" value="CAB5028998.1"/>
    <property type="molecule type" value="Genomic_DNA"/>
</dbReference>